<dbReference type="EMBL" id="ANJA01001598">
    <property type="protein sequence ID" value="ETO76145.1"/>
    <property type="molecule type" value="Genomic_DNA"/>
</dbReference>
<dbReference type="Proteomes" id="UP000028582">
    <property type="component" value="Unassembled WGS sequence"/>
</dbReference>
<organism evidence="1 2">
    <name type="scientific">Phytophthora nicotianae P1976</name>
    <dbReference type="NCBI Taxonomy" id="1317066"/>
    <lineage>
        <taxon>Eukaryota</taxon>
        <taxon>Sar</taxon>
        <taxon>Stramenopiles</taxon>
        <taxon>Oomycota</taxon>
        <taxon>Peronosporomycetes</taxon>
        <taxon>Peronosporales</taxon>
        <taxon>Peronosporaceae</taxon>
        <taxon>Phytophthora</taxon>
    </lineage>
</organism>
<accession>A0A081AB84</accession>
<evidence type="ECO:0000313" key="1">
    <source>
        <dbReference type="EMBL" id="ETO76145.1"/>
    </source>
</evidence>
<evidence type="ECO:0000313" key="2">
    <source>
        <dbReference type="Proteomes" id="UP000028582"/>
    </source>
</evidence>
<protein>
    <submittedName>
        <fullName evidence="1">Uncharacterized protein</fullName>
    </submittedName>
</protein>
<proteinExistence type="predicted"/>
<comment type="caution">
    <text evidence="1">The sequence shown here is derived from an EMBL/GenBank/DDBJ whole genome shotgun (WGS) entry which is preliminary data.</text>
</comment>
<dbReference type="AlphaFoldDB" id="A0A081AB84"/>
<dbReference type="OrthoDB" id="127752at2759"/>
<sequence>MSPGTHTGARRHYLRPHPKNSGDCAFISVLRFGMTPLQRVATLLLVCVTWRAPQVVADVSASTLQGPNSIPVSANAWAIGSVSAGCSQCRDSGNCSVAMNDTLSGVFCGDLHASADTQPCCCPYFTECRVTRQSKTCKCGGPWPFAIRHERLSVTEPVNETEILTEENISPEVDDPMSNQMSVSTEILIHLSAYLALFVFAMYVDQWVECFSDFRRNQMVAYGEAVDMKLLRFRQRFGKRRRDSQTDTETDDNLPLLVLESPAPTSRPAFTFEESEVEDTFKDAVEKAASEQVVVVTVPVDVVQEVNTSPPTSPLELEEIPLE</sequence>
<reference evidence="1 2" key="1">
    <citation type="submission" date="2013-11" db="EMBL/GenBank/DDBJ databases">
        <title>The Genome Sequence of Phytophthora parasitica P1976.</title>
        <authorList>
            <consortium name="The Broad Institute Genomics Platform"/>
            <person name="Russ C."/>
            <person name="Tyler B."/>
            <person name="Panabieres F."/>
            <person name="Shan W."/>
            <person name="Tripathy S."/>
            <person name="Grunwald N."/>
            <person name="Machado M."/>
            <person name="Johnson C.S."/>
            <person name="Walker B."/>
            <person name="Young S."/>
            <person name="Zeng Q."/>
            <person name="Gargeya S."/>
            <person name="Fitzgerald M."/>
            <person name="Haas B."/>
            <person name="Abouelleil A."/>
            <person name="Allen A.W."/>
            <person name="Alvarado L."/>
            <person name="Arachchi H.M."/>
            <person name="Berlin A.M."/>
            <person name="Chapman S.B."/>
            <person name="Gainer-Dewar J."/>
            <person name="Goldberg J."/>
            <person name="Griggs A."/>
            <person name="Gujja S."/>
            <person name="Hansen M."/>
            <person name="Howarth C."/>
            <person name="Imamovic A."/>
            <person name="Ireland A."/>
            <person name="Larimer J."/>
            <person name="McCowan C."/>
            <person name="Murphy C."/>
            <person name="Pearson M."/>
            <person name="Poon T.W."/>
            <person name="Priest M."/>
            <person name="Roberts A."/>
            <person name="Saif S."/>
            <person name="Shea T."/>
            <person name="Sisk P."/>
            <person name="Sykes S."/>
            <person name="Wortman J."/>
            <person name="Nusbaum C."/>
            <person name="Birren B."/>
        </authorList>
    </citation>
    <scope>NUCLEOTIDE SEQUENCE [LARGE SCALE GENOMIC DNA]</scope>
    <source>
        <strain evidence="1 2">P1976</strain>
    </source>
</reference>
<name>A0A081AB84_PHYNI</name>
<gene>
    <name evidence="1" type="ORF">F444_08423</name>
</gene>